<dbReference type="SUPFAM" id="SSF53613">
    <property type="entry name" value="Ribokinase-like"/>
    <property type="match status" value="1"/>
</dbReference>
<dbReference type="HAMAP" id="MF_01876">
    <property type="entry name" value="PsiMP_glycosidase"/>
    <property type="match status" value="1"/>
</dbReference>
<evidence type="ECO:0000259" key="6">
    <source>
        <dbReference type="Pfam" id="PF00294"/>
    </source>
</evidence>
<dbReference type="Pfam" id="PF04227">
    <property type="entry name" value="Indigoidine_A"/>
    <property type="match status" value="1"/>
</dbReference>
<evidence type="ECO:0000256" key="4">
    <source>
        <dbReference type="ARBA" id="ARBA00023239"/>
    </source>
</evidence>
<gene>
    <name evidence="7" type="ORF">EDD36DRAFT_322761</name>
</gene>
<dbReference type="Pfam" id="PF00294">
    <property type="entry name" value="PfkB"/>
    <property type="match status" value="2"/>
</dbReference>
<evidence type="ECO:0000313" key="7">
    <source>
        <dbReference type="EMBL" id="KAI1610340.1"/>
    </source>
</evidence>
<dbReference type="EMBL" id="MU404358">
    <property type="protein sequence ID" value="KAI1610340.1"/>
    <property type="molecule type" value="Genomic_DNA"/>
</dbReference>
<name>A0AAN6DT58_9EURO</name>
<evidence type="ECO:0000313" key="8">
    <source>
        <dbReference type="Proteomes" id="UP001203852"/>
    </source>
</evidence>
<keyword evidence="2" id="KW-0378">Hydrolase</keyword>
<dbReference type="CDD" id="cd01941">
    <property type="entry name" value="YeiC_kinase_like"/>
    <property type="match status" value="1"/>
</dbReference>
<dbReference type="Proteomes" id="UP001203852">
    <property type="component" value="Unassembled WGS sequence"/>
</dbReference>
<keyword evidence="1" id="KW-0479">Metal-binding</keyword>
<organism evidence="7 8">
    <name type="scientific">Exophiala viscosa</name>
    <dbReference type="NCBI Taxonomy" id="2486360"/>
    <lineage>
        <taxon>Eukaryota</taxon>
        <taxon>Fungi</taxon>
        <taxon>Dikarya</taxon>
        <taxon>Ascomycota</taxon>
        <taxon>Pezizomycotina</taxon>
        <taxon>Eurotiomycetes</taxon>
        <taxon>Chaetothyriomycetidae</taxon>
        <taxon>Chaetothyriales</taxon>
        <taxon>Herpotrichiellaceae</taxon>
        <taxon>Exophiala</taxon>
    </lineage>
</organism>
<dbReference type="InterPro" id="IPR011611">
    <property type="entry name" value="PfkB_dom"/>
</dbReference>
<feature type="domain" description="Carbohydrate kinase PfkB" evidence="6">
    <location>
        <begin position="728"/>
        <end position="776"/>
    </location>
</feature>
<dbReference type="InterPro" id="IPR022830">
    <property type="entry name" value="Indigdn_synthA-like"/>
</dbReference>
<protein>
    <submittedName>
        <fullName evidence="7">IdgA domain-containing protein</fullName>
    </submittedName>
</protein>
<dbReference type="AlphaFoldDB" id="A0AAN6DT58"/>
<comment type="caution">
    <text evidence="7">The sequence shown here is derived from an EMBL/GenBank/DDBJ whole genome shotgun (WGS) entry which is preliminary data.</text>
</comment>
<dbReference type="InterPro" id="IPR007342">
    <property type="entry name" value="PsuG"/>
</dbReference>
<proteinExistence type="inferred from homology"/>
<keyword evidence="3" id="KW-0464">Manganese</keyword>
<dbReference type="PANTHER" id="PTHR42909">
    <property type="entry name" value="ZGC:136858"/>
    <property type="match status" value="1"/>
</dbReference>
<keyword evidence="4" id="KW-0456">Lyase</keyword>
<evidence type="ECO:0000256" key="5">
    <source>
        <dbReference type="ARBA" id="ARBA00023295"/>
    </source>
</evidence>
<evidence type="ECO:0000256" key="2">
    <source>
        <dbReference type="ARBA" id="ARBA00022801"/>
    </source>
</evidence>
<dbReference type="GO" id="GO:0004730">
    <property type="term" value="F:pseudouridylate synthase activity"/>
    <property type="evidence" value="ECO:0007669"/>
    <property type="project" value="InterPro"/>
</dbReference>
<dbReference type="SUPFAM" id="SSF110581">
    <property type="entry name" value="Indigoidine synthase A-like"/>
    <property type="match status" value="1"/>
</dbReference>
<keyword evidence="5" id="KW-0326">Glycosidase</keyword>
<reference evidence="7" key="1">
    <citation type="journal article" date="2022" name="bioRxiv">
        <title>Deciphering the potential niche of two novel black yeast fungi from a biological soil crust based on their genomes, phenotypes, and melanin regulation.</title>
        <authorList>
            <consortium name="DOE Joint Genome Institute"/>
            <person name="Carr E.C."/>
            <person name="Barton Q."/>
            <person name="Grambo S."/>
            <person name="Sullivan M."/>
            <person name="Renfro C.M."/>
            <person name="Kuo A."/>
            <person name="Pangilinan J."/>
            <person name="Lipzen A."/>
            <person name="Keymanesh K."/>
            <person name="Savage E."/>
            <person name="Barry K."/>
            <person name="Grigoriev I.V."/>
            <person name="Riekhof W.R."/>
            <person name="Harris S.S."/>
        </authorList>
    </citation>
    <scope>NUCLEOTIDE SEQUENCE</scope>
    <source>
        <strain evidence="7">JF 03-4F</strain>
    </source>
</reference>
<evidence type="ECO:0000256" key="1">
    <source>
        <dbReference type="ARBA" id="ARBA00022723"/>
    </source>
</evidence>
<dbReference type="GO" id="GO:0046872">
    <property type="term" value="F:metal ion binding"/>
    <property type="evidence" value="ECO:0007669"/>
    <property type="project" value="UniProtKB-KW"/>
</dbReference>
<dbReference type="Gene3D" id="3.40.1190.20">
    <property type="match status" value="1"/>
</dbReference>
<evidence type="ECO:0000256" key="3">
    <source>
        <dbReference type="ARBA" id="ARBA00023211"/>
    </source>
</evidence>
<accession>A0AAN6DT58</accession>
<dbReference type="InterPro" id="IPR029056">
    <property type="entry name" value="Ribokinase-like"/>
</dbReference>
<dbReference type="GO" id="GO:0016798">
    <property type="term" value="F:hydrolase activity, acting on glycosyl bonds"/>
    <property type="evidence" value="ECO:0007669"/>
    <property type="project" value="UniProtKB-KW"/>
</dbReference>
<feature type="domain" description="Carbohydrate kinase PfkB" evidence="6">
    <location>
        <begin position="428"/>
        <end position="573"/>
    </location>
</feature>
<keyword evidence="8" id="KW-1185">Reference proteome</keyword>
<dbReference type="Gene3D" id="3.40.1790.10">
    <property type="entry name" value="Indigoidine synthase domain"/>
    <property type="match status" value="1"/>
</dbReference>
<dbReference type="GO" id="GO:0005737">
    <property type="term" value="C:cytoplasm"/>
    <property type="evidence" value="ECO:0007669"/>
    <property type="project" value="TreeGrafter"/>
</dbReference>
<sequence length="789" mass="83073">MALSTRWTPRSLHIPALQPTYTCRRCLSGRERLLRVSEEVQDALATGKPVVALETTIYTHGFPYPENVALSSHLESLVRVNGGVPATIGILDGIARVGMQAEELIQLVSTAGNENTWKISRRDLGFIGGFGLRGQKLNGGTTIAGTMILAHLAGIKIFATGGLGGVHRGGENSMDISADLTELGRTPVTVISSGCKSFLDIPRTLEYLETQGVGVGTFADGRTGTVDFPAFFSRDSGVKSPRTIFDEADAAALVYAQSNFPIQSGLLFANPVPESSAMAKDEIDGIIAQAVAEAEEKGIGGSANTPYILRRIRELSNGASVKANEALIEANVARGTKVAVELAKLELREGAAPQRGDASVVTPSELPITTQSSGTAVSTPAGDASAKISSAGQPVDILVAGSLASDTICDYEPFDRPSTAVPPTLHTSNPAKISPSAGGVGRNVAMAAHLAGAKVALASVVADDLAGSSLLDHVGKSGVSADHIRQIPAADGARTAQYVAVNDTSKDLVVAMADMSILARPELESLEYWTTTIGQTSPKWVIADANWSPEILSSIFKAAKVQGAMIAFEPVSIAKAARLFNKNNNAMTSTSVVPNHTVSLASPNSLELSALYKAATDALMFESERWWKVIDSFGLSGSGSRDRLVSIAGPELVEEGIPQQCLQLLPFIPNLVTKLGPKGCLVTSLLRHTDERLTRPEYAPYILGRTMSDASEIGGLYMRLIPPTCNVSQEDIVSVNGVGDTMLGVIVAGLVKGRTLDDIIPIAQDAAVLTLKSPEAVSHEVRSIQERLQ</sequence>
<dbReference type="PANTHER" id="PTHR42909:SF1">
    <property type="entry name" value="CARBOHYDRATE KINASE PFKB DOMAIN-CONTAINING PROTEIN"/>
    <property type="match status" value="1"/>
</dbReference>